<dbReference type="RefSeq" id="WP_289830027.1">
    <property type="nucleotide sequence ID" value="NZ_JAUEDK010000017.1"/>
</dbReference>
<feature type="region of interest" description="Disordered" evidence="1">
    <location>
        <begin position="485"/>
        <end position="505"/>
    </location>
</feature>
<keyword evidence="3" id="KW-0547">Nucleotide-binding</keyword>
<dbReference type="Gene3D" id="3.40.50.300">
    <property type="entry name" value="P-loop containing nucleotide triphosphate hydrolases"/>
    <property type="match status" value="1"/>
</dbReference>
<organism evidence="3 4">
    <name type="scientific">Crenobacter oryzisoli</name>
    <dbReference type="NCBI Taxonomy" id="3056844"/>
    <lineage>
        <taxon>Bacteria</taxon>
        <taxon>Pseudomonadati</taxon>
        <taxon>Pseudomonadota</taxon>
        <taxon>Betaproteobacteria</taxon>
        <taxon>Neisseriales</taxon>
        <taxon>Neisseriaceae</taxon>
        <taxon>Crenobacter</taxon>
    </lineage>
</organism>
<protein>
    <submittedName>
        <fullName evidence="3">ATP-binding protein</fullName>
    </submittedName>
</protein>
<dbReference type="EMBL" id="JAUEDK010000017">
    <property type="protein sequence ID" value="MDN0075418.1"/>
    <property type="molecule type" value="Genomic_DNA"/>
</dbReference>
<dbReference type="GO" id="GO:0005524">
    <property type="term" value="F:ATP binding"/>
    <property type="evidence" value="ECO:0007669"/>
    <property type="project" value="UniProtKB-KW"/>
</dbReference>
<dbReference type="SUPFAM" id="SSF52540">
    <property type="entry name" value="P-loop containing nucleoside triphosphate hydrolases"/>
    <property type="match status" value="1"/>
</dbReference>
<comment type="caution">
    <text evidence="3">The sequence shown here is derived from an EMBL/GenBank/DDBJ whole genome shotgun (WGS) entry which is preliminary data.</text>
</comment>
<dbReference type="InterPro" id="IPR049945">
    <property type="entry name" value="AAA_22"/>
</dbReference>
<dbReference type="InterPro" id="IPR027417">
    <property type="entry name" value="P-loop_NTPase"/>
</dbReference>
<dbReference type="Proteomes" id="UP001168540">
    <property type="component" value="Unassembled WGS sequence"/>
</dbReference>
<name>A0ABT7XNP6_9NEIS</name>
<gene>
    <name evidence="3" type="ORF">QU481_11000</name>
</gene>
<evidence type="ECO:0000256" key="1">
    <source>
        <dbReference type="SAM" id="MobiDB-lite"/>
    </source>
</evidence>
<evidence type="ECO:0000313" key="4">
    <source>
        <dbReference type="Proteomes" id="UP001168540"/>
    </source>
</evidence>
<keyword evidence="4" id="KW-1185">Reference proteome</keyword>
<accession>A0ABT7XNP6</accession>
<keyword evidence="3" id="KW-0067">ATP-binding</keyword>
<dbReference type="Pfam" id="PF13401">
    <property type="entry name" value="AAA_22"/>
    <property type="match status" value="1"/>
</dbReference>
<feature type="domain" description="ORC1/DEAH AAA+ ATPase" evidence="2">
    <location>
        <begin position="132"/>
        <end position="278"/>
    </location>
</feature>
<evidence type="ECO:0000259" key="2">
    <source>
        <dbReference type="Pfam" id="PF13401"/>
    </source>
</evidence>
<sequence>METSRHPEFYRASYIEQRIPQYQGNPLIEALPPSLDDEGLLEELFIMPEFAPEQRNWHIHERVQMVAQLANFMVPLPRHLQLAHCLDALMRQGYIGRIPRSAASHRVFAKLHEQYLQKASFPAKSGITAQLSSSLIGLSGMGKTTTIKRLLSRIPEVIHHPDYGIYQIPYLHIETPYDGASVKGLAHSIFRKVDLLLPEAAYTKEYGKGGRTGAETLMNHAARILHMHCVGLLVVDEIQNLENSPKSRQALMTLLVSASNELGVPILFIGTNKARHILSLDFRQARRSIGQGLNYWDRLQKGDEAHPNEWEDFVSILWRFQWVRHPVAESTFLTDLLYQYSQGIVDIAIKLFAACQVRAMHDDSETITGQLITDVAQRELAMVAPMINAVRRDDVNALQAYDDIAPLNLEYLLMKIEHSYAGRKTRGSAIRPDNELFVPTVAASLEAVGFESEVATTMAENVVLAKPANALDGVKKALAGATSGPKAKKLKSKKSQPSVTYPPGDYRNALQTTGNETVFQRLGSLGLLPDLDRVLDQ</sequence>
<proteinExistence type="predicted"/>
<evidence type="ECO:0000313" key="3">
    <source>
        <dbReference type="EMBL" id="MDN0075418.1"/>
    </source>
</evidence>
<reference evidence="3" key="1">
    <citation type="submission" date="2023-06" db="EMBL/GenBank/DDBJ databases">
        <authorList>
            <person name="Zhang S."/>
        </authorList>
    </citation>
    <scope>NUCLEOTIDE SEQUENCE</scope>
    <source>
        <strain evidence="3">SG2303</strain>
    </source>
</reference>